<protein>
    <submittedName>
        <fullName evidence="1">Uncharacterized protein</fullName>
    </submittedName>
</protein>
<dbReference type="AlphaFoldDB" id="A0A7S4BJ78"/>
<gene>
    <name evidence="1" type="ORF">PCAR00345_LOCUS20387</name>
</gene>
<reference evidence="1" key="1">
    <citation type="submission" date="2021-01" db="EMBL/GenBank/DDBJ databases">
        <authorList>
            <person name="Corre E."/>
            <person name="Pelletier E."/>
            <person name="Niang G."/>
            <person name="Scheremetjew M."/>
            <person name="Finn R."/>
            <person name="Kale V."/>
            <person name="Holt S."/>
            <person name="Cochrane G."/>
            <person name="Meng A."/>
            <person name="Brown T."/>
            <person name="Cohen L."/>
        </authorList>
    </citation>
    <scope>NUCLEOTIDE SEQUENCE</scope>
    <source>
        <strain evidence="1">CCMP645</strain>
    </source>
</reference>
<dbReference type="EMBL" id="HBIZ01031991">
    <property type="protein sequence ID" value="CAE0767775.1"/>
    <property type="molecule type" value="Transcribed_RNA"/>
</dbReference>
<accession>A0A7S4BJ78</accession>
<evidence type="ECO:0000313" key="1">
    <source>
        <dbReference type="EMBL" id="CAE0767775.1"/>
    </source>
</evidence>
<proteinExistence type="predicted"/>
<name>A0A7S4BJ78_CHRCT</name>
<sequence length="218" mass="23847">MLDPPSEVWRVERGGGGALVSDGVAPQRDGRVHELGEVEVEQLEVRLPKQRFVKLHEVGLPVSELLWRCGLHRPEPLRLSEGVGRAERIRLAVVVLKSHTRCAPPACLERRLGDGMHELTLKCVKGIGTCVLARASACHPACSYVCESWHCMCQHVRVRGSANSRLWRVCRKKSVSERCLKEKSRKQQPACCSVTIEEGAAALAASSPNSSPSSSSPS</sequence>
<organism evidence="1">
    <name type="scientific">Chrysotila carterae</name>
    <name type="common">Marine alga</name>
    <name type="synonym">Syracosphaera carterae</name>
    <dbReference type="NCBI Taxonomy" id="13221"/>
    <lineage>
        <taxon>Eukaryota</taxon>
        <taxon>Haptista</taxon>
        <taxon>Haptophyta</taxon>
        <taxon>Prymnesiophyceae</taxon>
        <taxon>Isochrysidales</taxon>
        <taxon>Isochrysidaceae</taxon>
        <taxon>Chrysotila</taxon>
    </lineage>
</organism>